<reference evidence="1" key="1">
    <citation type="journal article" date="2014" name="Int. J. Syst. Evol. Microbiol.">
        <title>Complete genome sequence of Corynebacterium casei LMG S-19264T (=DSM 44701T), isolated from a smear-ripened cheese.</title>
        <authorList>
            <consortium name="US DOE Joint Genome Institute (JGI-PGF)"/>
            <person name="Walter F."/>
            <person name="Albersmeier A."/>
            <person name="Kalinowski J."/>
            <person name="Ruckert C."/>
        </authorList>
    </citation>
    <scope>NUCLEOTIDE SEQUENCE</scope>
    <source>
        <strain evidence="1">KCTC 32182</strain>
    </source>
</reference>
<organism evidence="1 2">
    <name type="scientific">Paludibacterium paludis</name>
    <dbReference type="NCBI Taxonomy" id="1225769"/>
    <lineage>
        <taxon>Bacteria</taxon>
        <taxon>Pseudomonadati</taxon>
        <taxon>Pseudomonadota</taxon>
        <taxon>Betaproteobacteria</taxon>
        <taxon>Neisseriales</taxon>
        <taxon>Chromobacteriaceae</taxon>
        <taxon>Paludibacterium</taxon>
    </lineage>
</organism>
<accession>A0A918NYY8</accession>
<sequence length="69" mass="7442">MRIVTIGASLIALGLMLPHVQLDEQAPAFVAGAVAGYAIALLPPPAQWKALLEKELEPCLGWFSNLFRL</sequence>
<protein>
    <submittedName>
        <fullName evidence="1">Uncharacterized protein</fullName>
    </submittedName>
</protein>
<name>A0A918NYY8_9NEIS</name>
<keyword evidence="2" id="KW-1185">Reference proteome</keyword>
<comment type="caution">
    <text evidence="1">The sequence shown here is derived from an EMBL/GenBank/DDBJ whole genome shotgun (WGS) entry which is preliminary data.</text>
</comment>
<dbReference type="EMBL" id="BMYX01000002">
    <property type="protein sequence ID" value="GGY06736.1"/>
    <property type="molecule type" value="Genomic_DNA"/>
</dbReference>
<evidence type="ECO:0000313" key="1">
    <source>
        <dbReference type="EMBL" id="GGY06736.1"/>
    </source>
</evidence>
<reference evidence="1" key="2">
    <citation type="submission" date="2020-09" db="EMBL/GenBank/DDBJ databases">
        <authorList>
            <person name="Sun Q."/>
            <person name="Kim S."/>
        </authorList>
    </citation>
    <scope>NUCLEOTIDE SEQUENCE</scope>
    <source>
        <strain evidence="1">KCTC 32182</strain>
    </source>
</reference>
<dbReference type="Proteomes" id="UP000645257">
    <property type="component" value="Unassembled WGS sequence"/>
</dbReference>
<gene>
    <name evidence="1" type="ORF">GCM10011289_06600</name>
</gene>
<proteinExistence type="predicted"/>
<dbReference type="RefSeq" id="WP_189531166.1">
    <property type="nucleotide sequence ID" value="NZ_BMYX01000002.1"/>
</dbReference>
<evidence type="ECO:0000313" key="2">
    <source>
        <dbReference type="Proteomes" id="UP000645257"/>
    </source>
</evidence>
<dbReference type="AlphaFoldDB" id="A0A918NYY8"/>